<name>A0AAD3SWJ9_NEPGR</name>
<feature type="compositionally biased region" description="Basic and acidic residues" evidence="1">
    <location>
        <begin position="20"/>
        <end position="39"/>
    </location>
</feature>
<feature type="transmembrane region" description="Helical" evidence="2">
    <location>
        <begin position="324"/>
        <end position="340"/>
    </location>
</feature>
<keyword evidence="5" id="KW-1185">Reference proteome</keyword>
<evidence type="ECO:0000256" key="1">
    <source>
        <dbReference type="SAM" id="MobiDB-lite"/>
    </source>
</evidence>
<feature type="domain" description="J" evidence="3">
    <location>
        <begin position="435"/>
        <end position="502"/>
    </location>
</feature>
<evidence type="ECO:0000256" key="2">
    <source>
        <dbReference type="SAM" id="Phobius"/>
    </source>
</evidence>
<dbReference type="InterPro" id="IPR032843">
    <property type="entry name" value="Jiv"/>
</dbReference>
<feature type="compositionally biased region" description="Basic residues" evidence="1">
    <location>
        <begin position="723"/>
        <end position="733"/>
    </location>
</feature>
<proteinExistence type="predicted"/>
<dbReference type="PANTHER" id="PTHR45270">
    <property type="entry name" value="OS03G0832900 PROTEIN"/>
    <property type="match status" value="1"/>
</dbReference>
<keyword evidence="2" id="KW-1133">Transmembrane helix</keyword>
<reference evidence="4" key="1">
    <citation type="submission" date="2023-05" db="EMBL/GenBank/DDBJ databases">
        <title>Nepenthes gracilis genome sequencing.</title>
        <authorList>
            <person name="Fukushima K."/>
        </authorList>
    </citation>
    <scope>NUCLEOTIDE SEQUENCE</scope>
    <source>
        <strain evidence="4">SING2019-196</strain>
    </source>
</reference>
<dbReference type="InterPro" id="IPR018253">
    <property type="entry name" value="DnaJ_domain_CS"/>
</dbReference>
<feature type="region of interest" description="Disordered" evidence="1">
    <location>
        <begin position="395"/>
        <end position="418"/>
    </location>
</feature>
<feature type="region of interest" description="Disordered" evidence="1">
    <location>
        <begin position="699"/>
        <end position="733"/>
    </location>
</feature>
<dbReference type="PANTHER" id="PTHR45270:SF4">
    <property type="entry name" value="CHAPERONE DNAJ-DOMAIN SUPERFAMILY PROTEIN"/>
    <property type="match status" value="1"/>
</dbReference>
<dbReference type="Pfam" id="PF14901">
    <property type="entry name" value="Jiv90"/>
    <property type="match status" value="1"/>
</dbReference>
<dbReference type="AlphaFoldDB" id="A0AAD3SWJ9"/>
<comment type="caution">
    <text evidence="4">The sequence shown here is derived from an EMBL/GenBank/DDBJ whole genome shotgun (WGS) entry which is preliminary data.</text>
</comment>
<dbReference type="InterPro" id="IPR001623">
    <property type="entry name" value="DnaJ_domain"/>
</dbReference>
<dbReference type="PRINTS" id="PR00625">
    <property type="entry name" value="JDOMAIN"/>
</dbReference>
<evidence type="ECO:0000313" key="4">
    <source>
        <dbReference type="EMBL" id="GMH18191.1"/>
    </source>
</evidence>
<evidence type="ECO:0000313" key="5">
    <source>
        <dbReference type="Proteomes" id="UP001279734"/>
    </source>
</evidence>
<feature type="transmembrane region" description="Helical" evidence="2">
    <location>
        <begin position="266"/>
        <end position="291"/>
    </location>
</feature>
<keyword evidence="2" id="KW-0472">Membrane</keyword>
<feature type="compositionally biased region" description="Polar residues" evidence="1">
    <location>
        <begin position="8"/>
        <end position="17"/>
    </location>
</feature>
<organism evidence="4 5">
    <name type="scientific">Nepenthes gracilis</name>
    <name type="common">Slender pitcher plant</name>
    <dbReference type="NCBI Taxonomy" id="150966"/>
    <lineage>
        <taxon>Eukaryota</taxon>
        <taxon>Viridiplantae</taxon>
        <taxon>Streptophyta</taxon>
        <taxon>Embryophyta</taxon>
        <taxon>Tracheophyta</taxon>
        <taxon>Spermatophyta</taxon>
        <taxon>Magnoliopsida</taxon>
        <taxon>eudicotyledons</taxon>
        <taxon>Gunneridae</taxon>
        <taxon>Pentapetalae</taxon>
        <taxon>Caryophyllales</taxon>
        <taxon>Nepenthaceae</taxon>
        <taxon>Nepenthes</taxon>
    </lineage>
</organism>
<dbReference type="Pfam" id="PF00226">
    <property type="entry name" value="DnaJ"/>
    <property type="match status" value="1"/>
</dbReference>
<dbReference type="Gene3D" id="1.10.287.110">
    <property type="entry name" value="DnaJ domain"/>
    <property type="match status" value="1"/>
</dbReference>
<dbReference type="SMART" id="SM00271">
    <property type="entry name" value="DnaJ"/>
    <property type="match status" value="1"/>
</dbReference>
<evidence type="ECO:0000259" key="3">
    <source>
        <dbReference type="PROSITE" id="PS50076"/>
    </source>
</evidence>
<dbReference type="PROSITE" id="PS50076">
    <property type="entry name" value="DNAJ_2"/>
    <property type="match status" value="1"/>
</dbReference>
<accession>A0AAD3SWJ9</accession>
<dbReference type="InterPro" id="IPR036869">
    <property type="entry name" value="J_dom_sf"/>
</dbReference>
<gene>
    <name evidence="4" type="ORF">Nepgr_020032</name>
</gene>
<dbReference type="PROSITE" id="PS00636">
    <property type="entry name" value="DNAJ_1"/>
    <property type="match status" value="1"/>
</dbReference>
<dbReference type="EMBL" id="BSYO01000019">
    <property type="protein sequence ID" value="GMH18191.1"/>
    <property type="molecule type" value="Genomic_DNA"/>
</dbReference>
<sequence length="733" mass="82267">MAHKRNQQKSGWDQISSKNRKGDPDSVRGLPDAKGRERTIEVKVSVDELPSFVQENSPLMDGVKRTISPDDGRKKTKKSVKFQKRVDQGMDATQGLQHLVHIENNSTEDVEDFSLREKEMSYGSSHNSKCLNHISRSESNVSHTEDVIKNVQFSYVMILESFKAFALSILQSSSDWVERQGPFFVRVANNIKCAHDYIHVKFLQTYPIVFRWFVHVGNVLLLVSMAWLDCAFRGMYSFLRMGTTSFFSVIWCCILSMVAMIGICNFLLVLAIAALIAIFLGFIAALTVIVVSGAVILWMYGSFWTTSIVIVLGGLAFALRHEHLALLITTMYSIYCAWIHVGWLGILLGLNLSFISSDALLYFLKSRMDKNRSTSSEQTAGMQGEQQFFNNESHHSYSEIGSGQSADRGGFASTSRTDSEITSEGEVVRLLNCTDHYSALGLPRYEHVDVSLLKREYRKKAMLVHPDKNMGNDKAAEAFKKLQNAYEVLLDSLKRNAYDDELRREELLNYFHRFQGASQQNGQHGFFSTGFARSEADNEDPLGKSRKIACKKCGNFHIWVLTKKSKAQARWCQDCKGFHQAKDGDGWVEQSSQPFLFGILQKVDAPTTYVCAKSRIYDATEWYNCQGMRCPANSHKPTFHVNTNVTKHNHHGKGMSYRRGGVTAPNAEENMTEEGFFEWLQNAVQAGMFDNFVDSTSSAGAQMGANSGSKSGVDGGGGGSSSNKRKKKVKKQW</sequence>
<feature type="transmembrane region" description="Helical" evidence="2">
    <location>
        <begin position="208"/>
        <end position="228"/>
    </location>
</feature>
<protein>
    <recommendedName>
        <fullName evidence="3">J domain-containing protein</fullName>
    </recommendedName>
</protein>
<keyword evidence="2" id="KW-0812">Transmembrane</keyword>
<feature type="region of interest" description="Disordered" evidence="1">
    <location>
        <begin position="1"/>
        <end position="39"/>
    </location>
</feature>
<dbReference type="CDD" id="cd06257">
    <property type="entry name" value="DnaJ"/>
    <property type="match status" value="1"/>
</dbReference>
<dbReference type="SUPFAM" id="SSF46565">
    <property type="entry name" value="Chaperone J-domain"/>
    <property type="match status" value="1"/>
</dbReference>
<dbReference type="Proteomes" id="UP001279734">
    <property type="component" value="Unassembled WGS sequence"/>
</dbReference>
<feature type="transmembrane region" description="Helical" evidence="2">
    <location>
        <begin position="297"/>
        <end position="317"/>
    </location>
</feature>
<feature type="transmembrane region" description="Helical" evidence="2">
    <location>
        <begin position="234"/>
        <end position="259"/>
    </location>
</feature>